<dbReference type="KEGG" id="vah:G7081_02435"/>
<dbReference type="GO" id="GO:0016747">
    <property type="term" value="F:acyltransferase activity, transferring groups other than amino-acyl groups"/>
    <property type="evidence" value="ECO:0007669"/>
    <property type="project" value="InterPro"/>
</dbReference>
<proteinExistence type="predicted"/>
<keyword evidence="3" id="KW-1185">Reference proteome</keyword>
<evidence type="ECO:0000313" key="2">
    <source>
        <dbReference type="EMBL" id="QIL46025.1"/>
    </source>
</evidence>
<feature type="domain" description="N-acetyltransferase" evidence="1">
    <location>
        <begin position="1"/>
        <end position="133"/>
    </location>
</feature>
<name>A0A6G8AM68_9ENTE</name>
<accession>A0A6G8AM68</accession>
<dbReference type="EMBL" id="CP049886">
    <property type="protein sequence ID" value="QIL46025.1"/>
    <property type="molecule type" value="Genomic_DNA"/>
</dbReference>
<dbReference type="Gene3D" id="3.40.630.30">
    <property type="match status" value="1"/>
</dbReference>
<keyword evidence="2" id="KW-0808">Transferase</keyword>
<reference evidence="2 3" key="1">
    <citation type="submission" date="2020-03" db="EMBL/GenBank/DDBJ databases">
        <title>Vagococcus sp. nov., isolated from beetles.</title>
        <authorList>
            <person name="Hyun D.-W."/>
            <person name="Bae J.-W."/>
        </authorList>
    </citation>
    <scope>NUCLEOTIDE SEQUENCE [LARGE SCALE GENOMIC DNA]</scope>
    <source>
        <strain evidence="2 3">HDW17A</strain>
    </source>
</reference>
<evidence type="ECO:0000313" key="3">
    <source>
        <dbReference type="Proteomes" id="UP000500890"/>
    </source>
</evidence>
<dbReference type="Pfam" id="PF00583">
    <property type="entry name" value="Acetyltransf_1"/>
    <property type="match status" value="1"/>
</dbReference>
<organism evidence="2 3">
    <name type="scientific">Vagococcus coleopterorum</name>
    <dbReference type="NCBI Taxonomy" id="2714946"/>
    <lineage>
        <taxon>Bacteria</taxon>
        <taxon>Bacillati</taxon>
        <taxon>Bacillota</taxon>
        <taxon>Bacilli</taxon>
        <taxon>Lactobacillales</taxon>
        <taxon>Enterococcaceae</taxon>
        <taxon>Vagococcus</taxon>
    </lineage>
</organism>
<dbReference type="SUPFAM" id="SSF55729">
    <property type="entry name" value="Acyl-CoA N-acyltransferases (Nat)"/>
    <property type="match status" value="1"/>
</dbReference>
<dbReference type="PROSITE" id="PS51186">
    <property type="entry name" value="GNAT"/>
    <property type="match status" value="1"/>
</dbReference>
<dbReference type="Proteomes" id="UP000500890">
    <property type="component" value="Chromosome"/>
</dbReference>
<dbReference type="InterPro" id="IPR000182">
    <property type="entry name" value="GNAT_dom"/>
</dbReference>
<sequence length="133" mass="15381">MASLSVSKEQIHMIESNKDCLLEAAFDTHLEWQPLAIYAENIPIGFTMIGALDEKPGTIWLDRFMIDYRYQGKKYGKNSLALILNYISTEYPDKKILLSVHRSNNFAINLYKSFGFKLTEEIDPDNQEIIMIK</sequence>
<evidence type="ECO:0000259" key="1">
    <source>
        <dbReference type="PROSITE" id="PS51186"/>
    </source>
</evidence>
<gene>
    <name evidence="2" type="ORF">G7081_02435</name>
</gene>
<dbReference type="AlphaFoldDB" id="A0A6G8AM68"/>
<dbReference type="CDD" id="cd04301">
    <property type="entry name" value="NAT_SF"/>
    <property type="match status" value="1"/>
</dbReference>
<dbReference type="InterPro" id="IPR016181">
    <property type="entry name" value="Acyl_CoA_acyltransferase"/>
</dbReference>
<dbReference type="RefSeq" id="WP_166007105.1">
    <property type="nucleotide sequence ID" value="NZ_CP049886.1"/>
</dbReference>
<protein>
    <submittedName>
        <fullName evidence="2">GNAT family N-acetyltransferase</fullName>
    </submittedName>
</protein>